<keyword evidence="2" id="KW-1185">Reference proteome</keyword>
<name>A0A6A6ZH06_9PLEO</name>
<dbReference type="PANTHER" id="PTHR21310">
    <property type="entry name" value="AMINOGLYCOSIDE PHOSPHOTRANSFERASE-RELATED-RELATED"/>
    <property type="match status" value="1"/>
</dbReference>
<evidence type="ECO:0000313" key="1">
    <source>
        <dbReference type="EMBL" id="KAF2820256.1"/>
    </source>
</evidence>
<proteinExistence type="predicted"/>
<reference evidence="1" key="1">
    <citation type="journal article" date="2020" name="Stud. Mycol.">
        <title>101 Dothideomycetes genomes: a test case for predicting lifestyles and emergence of pathogens.</title>
        <authorList>
            <person name="Haridas S."/>
            <person name="Albert R."/>
            <person name="Binder M."/>
            <person name="Bloem J."/>
            <person name="Labutti K."/>
            <person name="Salamov A."/>
            <person name="Andreopoulos B."/>
            <person name="Baker S."/>
            <person name="Barry K."/>
            <person name="Bills G."/>
            <person name="Bluhm B."/>
            <person name="Cannon C."/>
            <person name="Castanera R."/>
            <person name="Culley D."/>
            <person name="Daum C."/>
            <person name="Ezra D."/>
            <person name="Gonzalez J."/>
            <person name="Henrissat B."/>
            <person name="Kuo A."/>
            <person name="Liang C."/>
            <person name="Lipzen A."/>
            <person name="Lutzoni F."/>
            <person name="Magnuson J."/>
            <person name="Mondo S."/>
            <person name="Nolan M."/>
            <person name="Ohm R."/>
            <person name="Pangilinan J."/>
            <person name="Park H.-J."/>
            <person name="Ramirez L."/>
            <person name="Alfaro M."/>
            <person name="Sun H."/>
            <person name="Tritt A."/>
            <person name="Yoshinaga Y."/>
            <person name="Zwiers L.-H."/>
            <person name="Turgeon B."/>
            <person name="Goodwin S."/>
            <person name="Spatafora J."/>
            <person name="Crous P."/>
            <person name="Grigoriev I."/>
        </authorList>
    </citation>
    <scope>NUCLEOTIDE SEQUENCE</scope>
    <source>
        <strain evidence="1">CBS 113818</strain>
    </source>
</reference>
<organism evidence="1 2">
    <name type="scientific">Ophiobolus disseminans</name>
    <dbReference type="NCBI Taxonomy" id="1469910"/>
    <lineage>
        <taxon>Eukaryota</taxon>
        <taxon>Fungi</taxon>
        <taxon>Dikarya</taxon>
        <taxon>Ascomycota</taxon>
        <taxon>Pezizomycotina</taxon>
        <taxon>Dothideomycetes</taxon>
        <taxon>Pleosporomycetidae</taxon>
        <taxon>Pleosporales</taxon>
        <taxon>Pleosporineae</taxon>
        <taxon>Phaeosphaeriaceae</taxon>
        <taxon>Ophiobolus</taxon>
    </lineage>
</organism>
<dbReference type="Gene3D" id="3.30.200.20">
    <property type="entry name" value="Phosphorylase Kinase, domain 1"/>
    <property type="match status" value="1"/>
</dbReference>
<dbReference type="SUPFAM" id="SSF56112">
    <property type="entry name" value="Protein kinase-like (PK-like)"/>
    <property type="match status" value="1"/>
</dbReference>
<evidence type="ECO:0000313" key="2">
    <source>
        <dbReference type="Proteomes" id="UP000799424"/>
    </source>
</evidence>
<dbReference type="Proteomes" id="UP000799424">
    <property type="component" value="Unassembled WGS sequence"/>
</dbReference>
<gene>
    <name evidence="1" type="ORF">CC86DRAFT_471378</name>
</gene>
<protein>
    <recommendedName>
        <fullName evidence="3">Aminoglycoside phosphotransferase domain-containing protein</fullName>
    </recommendedName>
</protein>
<dbReference type="OrthoDB" id="10003767at2759"/>
<dbReference type="PANTHER" id="PTHR21310:SF51">
    <property type="entry name" value="AMINOGLYCOSIDE PHOSPHOTRANSFERASE DOMAIN-CONTAINING PROTEIN"/>
    <property type="match status" value="1"/>
</dbReference>
<dbReference type="EMBL" id="MU006241">
    <property type="protein sequence ID" value="KAF2820256.1"/>
    <property type="molecule type" value="Genomic_DNA"/>
</dbReference>
<dbReference type="InterPro" id="IPR051678">
    <property type="entry name" value="AGP_Transferase"/>
</dbReference>
<dbReference type="InterPro" id="IPR011009">
    <property type="entry name" value="Kinase-like_dom_sf"/>
</dbReference>
<sequence>MHVDLSRHLTPKDCHILRRTEGGSHHVVIIRVGSARPSNEFVIKIPVTGTEERWCDEHAYTMRCEALLMNYLRKYTSIPVPEVIAFQDRIDNPLGAPYILMRKAFGKSAYCLWLDAEGEDGQNADNPSEQMIRKRITFLKSLALYMAELQKLTFEKLGMLNFDNNVDKPVVAHYWETRGGIQIRQEPVASAREFFLSGLNARLPANTTPRNLSECQNNNGGIQDTRKGINKLQGVRRIMEIIYDSSCFDGKAPVSSEGNSFILRHPDLDLQNILVDDDNTITSILDWHGTITAPRCIGYVALPRFLTHDWFPHFTLSDPPYMSWTVDYYRRVYADSMKEHCDDGKYTYKSAMYQAAAAAPSCQWCSDACSDVVNKVLLQLPALRLTDLNEFQERLGRGWKAAEEYLKVEIGILFESE</sequence>
<evidence type="ECO:0008006" key="3">
    <source>
        <dbReference type="Google" id="ProtNLM"/>
    </source>
</evidence>
<dbReference type="AlphaFoldDB" id="A0A6A6ZH06"/>
<accession>A0A6A6ZH06</accession>